<accession>A0A0C3MEJ6</accession>
<evidence type="ECO:0000256" key="4">
    <source>
        <dbReference type="ARBA" id="ARBA00022691"/>
    </source>
</evidence>
<evidence type="ECO:0000256" key="2">
    <source>
        <dbReference type="ARBA" id="ARBA00022603"/>
    </source>
</evidence>
<evidence type="ECO:0000313" key="8">
    <source>
        <dbReference type="EMBL" id="KIO44863.1"/>
    </source>
</evidence>
<keyword evidence="2 6" id="KW-0489">Methyltransferase</keyword>
<dbReference type="AlphaFoldDB" id="A0A0C3MEJ6"/>
<evidence type="ECO:0000256" key="6">
    <source>
        <dbReference type="HAMAP-Rule" id="MF_01872"/>
    </source>
</evidence>
<dbReference type="PROSITE" id="PS00092">
    <property type="entry name" value="N6_MTASE"/>
    <property type="match status" value="1"/>
</dbReference>
<evidence type="ECO:0000256" key="3">
    <source>
        <dbReference type="ARBA" id="ARBA00022679"/>
    </source>
</evidence>
<comment type="similarity">
    <text evidence="6">Belongs to the methyltransferase superfamily. tRNA (adenine-N(6)-)-methyltransferase family.</text>
</comment>
<feature type="domain" description="Methyltransferase small" evidence="7">
    <location>
        <begin position="37"/>
        <end position="116"/>
    </location>
</feature>
<dbReference type="Gene3D" id="3.40.50.150">
    <property type="entry name" value="Vaccinia Virus protein VP39"/>
    <property type="match status" value="1"/>
</dbReference>
<keyword evidence="1 6" id="KW-0963">Cytoplasm</keyword>
<dbReference type="CDD" id="cd02440">
    <property type="entry name" value="AdoMet_MTases"/>
    <property type="match status" value="1"/>
</dbReference>
<comment type="caution">
    <text evidence="8">The sequence shown here is derived from an EMBL/GenBank/DDBJ whole genome shotgun (WGS) entry which is preliminary data.</text>
</comment>
<comment type="function">
    <text evidence="6">Specifically methylates the adenine in position 37 of tRNA(1)(Val) (anticodon cmo5UAC).</text>
</comment>
<gene>
    <name evidence="8" type="ORF">BA92_07535</name>
</gene>
<evidence type="ECO:0000313" key="9">
    <source>
        <dbReference type="Proteomes" id="UP000031980"/>
    </source>
</evidence>
<dbReference type="Pfam" id="PF05175">
    <property type="entry name" value="MTS"/>
    <property type="match status" value="1"/>
</dbReference>
<evidence type="ECO:0000259" key="7">
    <source>
        <dbReference type="Pfam" id="PF05175"/>
    </source>
</evidence>
<keyword evidence="5 6" id="KW-0819">tRNA processing</keyword>
<dbReference type="InterPro" id="IPR029063">
    <property type="entry name" value="SAM-dependent_MTases_sf"/>
</dbReference>
<proteinExistence type="inferred from homology"/>
<dbReference type="InterPro" id="IPR002052">
    <property type="entry name" value="DNA_methylase_N6_adenine_CS"/>
</dbReference>
<comment type="subcellular location">
    <subcellularLocation>
        <location evidence="6">Cytoplasm</location>
    </subcellularLocation>
</comment>
<dbReference type="GO" id="GO:0016430">
    <property type="term" value="F:tRNA (adenine-N6)-methyltransferase activity"/>
    <property type="evidence" value="ECO:0007669"/>
    <property type="project" value="UniProtKB-UniRule"/>
</dbReference>
<evidence type="ECO:0000256" key="5">
    <source>
        <dbReference type="ARBA" id="ARBA00022694"/>
    </source>
</evidence>
<comment type="catalytic activity">
    <reaction evidence="6">
        <text>adenosine(37) in tRNA1(Val) + S-adenosyl-L-methionine = N(6)-methyladenosine(37) in tRNA1(Val) + S-adenosyl-L-homocysteine + H(+)</text>
        <dbReference type="Rhea" id="RHEA:43160"/>
        <dbReference type="Rhea" id="RHEA-COMP:10369"/>
        <dbReference type="Rhea" id="RHEA-COMP:10370"/>
        <dbReference type="ChEBI" id="CHEBI:15378"/>
        <dbReference type="ChEBI" id="CHEBI:57856"/>
        <dbReference type="ChEBI" id="CHEBI:59789"/>
        <dbReference type="ChEBI" id="CHEBI:74411"/>
        <dbReference type="ChEBI" id="CHEBI:74449"/>
        <dbReference type="EC" id="2.1.1.223"/>
    </reaction>
</comment>
<dbReference type="Proteomes" id="UP000031980">
    <property type="component" value="Unassembled WGS sequence"/>
</dbReference>
<keyword evidence="3 6" id="KW-0808">Transferase</keyword>
<dbReference type="HAMAP" id="MF_01872">
    <property type="entry name" value="tRNA_methyltr_YfiC"/>
    <property type="match status" value="1"/>
</dbReference>
<dbReference type="EC" id="2.1.1.223" evidence="6"/>
<keyword evidence="9" id="KW-1185">Reference proteome</keyword>
<dbReference type="GO" id="GO:0005737">
    <property type="term" value="C:cytoplasm"/>
    <property type="evidence" value="ECO:0007669"/>
    <property type="project" value="UniProtKB-SubCell"/>
</dbReference>
<dbReference type="SUPFAM" id="SSF53335">
    <property type="entry name" value="S-adenosyl-L-methionine-dependent methyltransferases"/>
    <property type="match status" value="1"/>
</dbReference>
<sequence length="235" mass="26696">MGNSYFQFKQFIVRQEKCAMKVGTDGVLLGAWADIRDKKHILDIGTGSGLIALMAAQRNPKTKIHAIEIDPEAYSQAKENITSSPWADRIELFLGAIQQFSPENSYDAILCNPPFFIRSTPPPLPERTLARHCTTLSHEDLFIAVQKLLLPGGSFHVILPVTEAESFIGHIKTQKWFINKLTKVLPNPGKAPKRLLMQISDRKTIYQEDVLIIETERHVYHESYKNLTMDFYLNS</sequence>
<dbReference type="InterPro" id="IPR007848">
    <property type="entry name" value="Small_mtfrase_dom"/>
</dbReference>
<dbReference type="GO" id="GO:0008033">
    <property type="term" value="P:tRNA processing"/>
    <property type="evidence" value="ECO:0007669"/>
    <property type="project" value="UniProtKB-UniRule"/>
</dbReference>
<dbReference type="InterPro" id="IPR050210">
    <property type="entry name" value="tRNA_Adenine-N(6)_MTase"/>
</dbReference>
<dbReference type="InterPro" id="IPR022882">
    <property type="entry name" value="tRNA_adenine-N6_MeTrfase"/>
</dbReference>
<evidence type="ECO:0000256" key="1">
    <source>
        <dbReference type="ARBA" id="ARBA00022490"/>
    </source>
</evidence>
<dbReference type="PANTHER" id="PTHR47739:SF1">
    <property type="entry name" value="TRNA1(VAL) (ADENINE(37)-N6)-METHYLTRANSFERASE"/>
    <property type="match status" value="1"/>
</dbReference>
<dbReference type="GO" id="GO:0032259">
    <property type="term" value="P:methylation"/>
    <property type="evidence" value="ECO:0007669"/>
    <property type="project" value="UniProtKB-KW"/>
</dbReference>
<protein>
    <recommendedName>
        <fullName evidence="6">tRNA1(Val) (adenine(37)-N6)-methyltransferase</fullName>
        <ecNumber evidence="6">2.1.1.223</ecNumber>
    </recommendedName>
    <alternativeName>
        <fullName evidence="6">tRNA m6A37 methyltransferase</fullName>
    </alternativeName>
</protein>
<dbReference type="RefSeq" id="WP_041505100.1">
    <property type="nucleotide sequence ID" value="NZ_JPIU01000038.1"/>
</dbReference>
<dbReference type="PANTHER" id="PTHR47739">
    <property type="entry name" value="TRNA1(VAL) (ADENINE(37)-N6)-METHYLTRANSFERASE"/>
    <property type="match status" value="1"/>
</dbReference>
<dbReference type="EMBL" id="JPIU01000038">
    <property type="protein sequence ID" value="KIO44863.1"/>
    <property type="molecule type" value="Genomic_DNA"/>
</dbReference>
<reference evidence="8 9" key="1">
    <citation type="submission" date="2014-07" db="EMBL/GenBank/DDBJ databases">
        <title>Porphyromonadaceae bacterium OUH 308042 = ATCC BAA-2681 = DSM 28342 draft genome.</title>
        <authorList>
            <person name="Sydenham T.V."/>
            <person name="Hasman H."/>
            <person name="Justensen U.S."/>
        </authorList>
    </citation>
    <scope>NUCLEOTIDE SEQUENCE [LARGE SCALE GENOMIC DNA]</scope>
    <source>
        <strain evidence="8 9">OUH 308042</strain>
    </source>
</reference>
<organism evidence="8 9">
    <name type="scientific">Sanguibacteroides justesenii</name>
    <dbReference type="NCBI Taxonomy" id="1547597"/>
    <lineage>
        <taxon>Bacteria</taxon>
        <taxon>Pseudomonadati</taxon>
        <taxon>Bacteroidota</taxon>
        <taxon>Bacteroidia</taxon>
        <taxon>Bacteroidales</taxon>
        <taxon>Porphyromonadaceae</taxon>
        <taxon>Sanguibacteroides</taxon>
    </lineage>
</organism>
<name>A0A0C3MEJ6_9PORP</name>
<dbReference type="GO" id="GO:0003676">
    <property type="term" value="F:nucleic acid binding"/>
    <property type="evidence" value="ECO:0007669"/>
    <property type="project" value="InterPro"/>
</dbReference>
<keyword evidence="4 6" id="KW-0949">S-adenosyl-L-methionine</keyword>